<sequence length="235" mass="26829">MGRTPCCDRNGLKKGPWTQEEDQKLMDYIQKHGHGSWRTLPKNAVNPEILRLATNLLSSHRENPEFFLQDLEENQFCNSQVQKQFPSFQANQLQTPIQECAPFQNETQFMEANVEQFPSNPNNFSCQNSQLGAWQDKGLPSNLHEDFIALANFDYYSSDQPIMEPLPESLTFRSIDHSHQNFGFGSALPTPSSSPTHMNSSSTYINSSTEDERDSYCSNILKFEFPDILGVSEFM</sequence>
<evidence type="ECO:0000256" key="2">
    <source>
        <dbReference type="ARBA" id="ARBA00023125"/>
    </source>
</evidence>
<dbReference type="Proteomes" id="UP000655225">
    <property type="component" value="Unassembled WGS sequence"/>
</dbReference>
<dbReference type="PANTHER" id="PTHR10641:SF1232">
    <property type="entry name" value="TRANSCRIPTION FACTOR MYB74"/>
    <property type="match status" value="1"/>
</dbReference>
<dbReference type="EMBL" id="JABCRI010000002">
    <property type="protein sequence ID" value="KAF8411247.1"/>
    <property type="molecule type" value="Genomic_DNA"/>
</dbReference>
<dbReference type="GO" id="GO:0005634">
    <property type="term" value="C:nucleus"/>
    <property type="evidence" value="ECO:0007669"/>
    <property type="project" value="UniProtKB-SubCell"/>
</dbReference>
<keyword evidence="8" id="KW-1185">Reference proteome</keyword>
<dbReference type="AlphaFoldDB" id="A0A834ZZ63"/>
<evidence type="ECO:0000313" key="7">
    <source>
        <dbReference type="EMBL" id="KAF8411247.1"/>
    </source>
</evidence>
<dbReference type="Gene3D" id="1.10.10.60">
    <property type="entry name" value="Homeodomain-like"/>
    <property type="match status" value="1"/>
</dbReference>
<dbReference type="SUPFAM" id="SSF46689">
    <property type="entry name" value="Homeodomain-like"/>
    <property type="match status" value="1"/>
</dbReference>
<dbReference type="InterPro" id="IPR009057">
    <property type="entry name" value="Homeodomain-like_sf"/>
</dbReference>
<dbReference type="InterPro" id="IPR015495">
    <property type="entry name" value="Myb_TF_plants"/>
</dbReference>
<evidence type="ECO:0000313" key="8">
    <source>
        <dbReference type="Proteomes" id="UP000655225"/>
    </source>
</evidence>
<dbReference type="CDD" id="cd00167">
    <property type="entry name" value="SANT"/>
    <property type="match status" value="1"/>
</dbReference>
<name>A0A834ZZ63_TETSI</name>
<evidence type="ECO:0000256" key="3">
    <source>
        <dbReference type="ARBA" id="ARBA00023242"/>
    </source>
</evidence>
<dbReference type="Pfam" id="PF00249">
    <property type="entry name" value="Myb_DNA-binding"/>
    <property type="match status" value="1"/>
</dbReference>
<dbReference type="InterPro" id="IPR017930">
    <property type="entry name" value="Myb_dom"/>
</dbReference>
<feature type="region of interest" description="Disordered" evidence="4">
    <location>
        <begin position="183"/>
        <end position="209"/>
    </location>
</feature>
<dbReference type="PROSITE" id="PS50090">
    <property type="entry name" value="MYB_LIKE"/>
    <property type="match status" value="1"/>
</dbReference>
<evidence type="ECO:0000256" key="1">
    <source>
        <dbReference type="ARBA" id="ARBA00004123"/>
    </source>
</evidence>
<feature type="domain" description="HTH myb-type" evidence="6">
    <location>
        <begin position="9"/>
        <end position="38"/>
    </location>
</feature>
<comment type="caution">
    <text evidence="7">The sequence shown here is derived from an EMBL/GenBank/DDBJ whole genome shotgun (WGS) entry which is preliminary data.</text>
</comment>
<evidence type="ECO:0000259" key="5">
    <source>
        <dbReference type="PROSITE" id="PS50090"/>
    </source>
</evidence>
<accession>A0A834ZZ63</accession>
<gene>
    <name evidence="7" type="ORF">HHK36_003794</name>
</gene>
<dbReference type="OrthoDB" id="2143914at2759"/>
<dbReference type="InterPro" id="IPR001005">
    <property type="entry name" value="SANT/Myb"/>
</dbReference>
<organism evidence="7 8">
    <name type="scientific">Tetracentron sinense</name>
    <name type="common">Spur-leaf</name>
    <dbReference type="NCBI Taxonomy" id="13715"/>
    <lineage>
        <taxon>Eukaryota</taxon>
        <taxon>Viridiplantae</taxon>
        <taxon>Streptophyta</taxon>
        <taxon>Embryophyta</taxon>
        <taxon>Tracheophyta</taxon>
        <taxon>Spermatophyta</taxon>
        <taxon>Magnoliopsida</taxon>
        <taxon>Trochodendrales</taxon>
        <taxon>Trochodendraceae</taxon>
        <taxon>Tetracentron</taxon>
    </lineage>
</organism>
<dbReference type="OMA" id="HFHAQVE"/>
<evidence type="ECO:0000259" key="6">
    <source>
        <dbReference type="PROSITE" id="PS51294"/>
    </source>
</evidence>
<feature type="domain" description="Myb-like" evidence="5">
    <location>
        <begin position="9"/>
        <end position="47"/>
    </location>
</feature>
<keyword evidence="2" id="KW-0238">DNA-binding</keyword>
<comment type="subcellular location">
    <subcellularLocation>
        <location evidence="1">Nucleus</location>
    </subcellularLocation>
</comment>
<evidence type="ECO:0000256" key="4">
    <source>
        <dbReference type="SAM" id="MobiDB-lite"/>
    </source>
</evidence>
<reference evidence="7 8" key="1">
    <citation type="submission" date="2020-04" db="EMBL/GenBank/DDBJ databases">
        <title>Plant Genome Project.</title>
        <authorList>
            <person name="Zhang R.-G."/>
        </authorList>
    </citation>
    <scope>NUCLEOTIDE SEQUENCE [LARGE SCALE GENOMIC DNA]</scope>
    <source>
        <strain evidence="7">YNK0</strain>
        <tissue evidence="7">Leaf</tissue>
    </source>
</reference>
<feature type="compositionally biased region" description="Low complexity" evidence="4">
    <location>
        <begin position="189"/>
        <end position="203"/>
    </location>
</feature>
<keyword evidence="3" id="KW-0539">Nucleus</keyword>
<proteinExistence type="predicted"/>
<dbReference type="GO" id="GO:0003677">
    <property type="term" value="F:DNA binding"/>
    <property type="evidence" value="ECO:0007669"/>
    <property type="project" value="UniProtKB-KW"/>
</dbReference>
<dbReference type="PROSITE" id="PS51294">
    <property type="entry name" value="HTH_MYB"/>
    <property type="match status" value="1"/>
</dbReference>
<protein>
    <submittedName>
        <fullName evidence="7">Uncharacterized protein</fullName>
    </submittedName>
</protein>
<dbReference type="PANTHER" id="PTHR10641">
    <property type="entry name" value="MYB FAMILY TRANSCRIPTION FACTOR"/>
    <property type="match status" value="1"/>
</dbReference>